<dbReference type="AlphaFoldDB" id="A0A1G7B9R3"/>
<name>A0A1G7B9R3_9PROT</name>
<keyword evidence="1" id="KW-0812">Transmembrane</keyword>
<gene>
    <name evidence="2" type="ORF">SAMN04488071_2401</name>
</gene>
<keyword evidence="1" id="KW-1133">Transmembrane helix</keyword>
<evidence type="ECO:0000313" key="2">
    <source>
        <dbReference type="EMBL" id="SDE23076.1"/>
    </source>
</evidence>
<reference evidence="2 3" key="1">
    <citation type="submission" date="2016-10" db="EMBL/GenBank/DDBJ databases">
        <authorList>
            <person name="de Groot N.N."/>
        </authorList>
    </citation>
    <scope>NUCLEOTIDE SEQUENCE [LARGE SCALE GENOMIC DNA]</scope>
    <source>
        <strain evidence="2 3">CGMCC 1.9109</strain>
    </source>
</reference>
<evidence type="ECO:0000256" key="1">
    <source>
        <dbReference type="SAM" id="Phobius"/>
    </source>
</evidence>
<feature type="transmembrane region" description="Helical" evidence="1">
    <location>
        <begin position="145"/>
        <end position="166"/>
    </location>
</feature>
<dbReference type="RefSeq" id="WP_068307473.1">
    <property type="nucleotide sequence ID" value="NZ_DAIOMO010000005.1"/>
</dbReference>
<organism evidence="2 3">
    <name type="scientific">Kordiimonas lacus</name>
    <dbReference type="NCBI Taxonomy" id="637679"/>
    <lineage>
        <taxon>Bacteria</taxon>
        <taxon>Pseudomonadati</taxon>
        <taxon>Pseudomonadota</taxon>
        <taxon>Alphaproteobacteria</taxon>
        <taxon>Kordiimonadales</taxon>
        <taxon>Kordiimonadaceae</taxon>
        <taxon>Kordiimonas</taxon>
    </lineage>
</organism>
<keyword evidence="1" id="KW-0472">Membrane</keyword>
<protein>
    <recommendedName>
        <fullName evidence="4">Signal transducing protein</fullName>
    </recommendedName>
</protein>
<dbReference type="Proteomes" id="UP000183685">
    <property type="component" value="Unassembled WGS sequence"/>
</dbReference>
<evidence type="ECO:0008006" key="4">
    <source>
        <dbReference type="Google" id="ProtNLM"/>
    </source>
</evidence>
<dbReference type="EMBL" id="FNAK01000005">
    <property type="protein sequence ID" value="SDE23076.1"/>
    <property type="molecule type" value="Genomic_DNA"/>
</dbReference>
<dbReference type="STRING" id="637679.GCA_001550055_03566"/>
<accession>A0A1G7B9R3</accession>
<evidence type="ECO:0000313" key="3">
    <source>
        <dbReference type="Proteomes" id="UP000183685"/>
    </source>
</evidence>
<keyword evidence="3" id="KW-1185">Reference proteome</keyword>
<proteinExistence type="predicted"/>
<dbReference type="OrthoDB" id="8480302at2"/>
<sequence>MTEVFEDHNRLIPVRTGLSASDAQLLKSVLNANGVDVFLTNENMGSMNIGLRTDVMVRAIDKVRVDAVLNKVATMPRCQLPTRLDEDGEEIACRHCGSERVHPFEGAVPTIIPGIKLKATKGERWYHCLQCDSYFKNGVSRTASFPLALMWGATLAALTLGIIWLIEFLRWL</sequence>